<dbReference type="EMBL" id="CP066308">
    <property type="protein sequence ID" value="QQE76353.1"/>
    <property type="molecule type" value="Genomic_DNA"/>
</dbReference>
<feature type="transmembrane region" description="Helical" evidence="1">
    <location>
        <begin position="50"/>
        <end position="72"/>
    </location>
</feature>
<evidence type="ECO:0000313" key="2">
    <source>
        <dbReference type="EMBL" id="QQE76353.1"/>
    </source>
</evidence>
<gene>
    <name evidence="2" type="ORF">JD108_11055</name>
    <name evidence="3" type="ORF">KDJ56_10740</name>
</gene>
<dbReference type="RefSeq" id="WP_198829855.1">
    <property type="nucleotide sequence ID" value="NZ_CP066308.1"/>
</dbReference>
<feature type="transmembrane region" description="Helical" evidence="1">
    <location>
        <begin position="134"/>
        <end position="156"/>
    </location>
</feature>
<proteinExistence type="predicted"/>
<dbReference type="KEGG" id="bcop:JD108_11055"/>
<feature type="transmembrane region" description="Helical" evidence="1">
    <location>
        <begin position="108"/>
        <end position="128"/>
    </location>
</feature>
<keyword evidence="1" id="KW-0472">Membrane</keyword>
<dbReference type="AlphaFoldDB" id="A0A7T5EPF3"/>
<keyword evidence="1" id="KW-0812">Transmembrane</keyword>
<reference evidence="3" key="2">
    <citation type="submission" date="2021-04" db="EMBL/GenBank/DDBJ databases">
        <title>Brevibacillus composti FJAT-54423, complete genome.</title>
        <authorList>
            <person name="Tang R."/>
        </authorList>
    </citation>
    <scope>NUCLEOTIDE SEQUENCE</scope>
    <source>
        <strain evidence="3">FJAT-54424</strain>
    </source>
</reference>
<feature type="transmembrane region" description="Helical" evidence="1">
    <location>
        <begin position="20"/>
        <end position="38"/>
    </location>
</feature>
<dbReference type="Pfam" id="PF14808">
    <property type="entry name" value="TMEM164"/>
    <property type="match status" value="1"/>
</dbReference>
<sequence>MSPYFSRQPSGEPFVPYSLSHVVVLVLFAAAIFALYRARQNIRAPLANGLIRYSLAGFLLLSEVAVQSWQILTENWTLAYSLPLQLCSISLLLSVIMLLTYSYRVYEITYFLGLGGASQAMLTPDLLYPYPHFIFFHFFLAHAAIILACLFMTWVEEYRPTLRSMWKAFGFLNLLLPFVLWVNHVTGGNYMFISRKPLHPSLLDYLGPYPWYILSLEGVAILLFLLLYLPHRLRKKNLHKPTQTDAAL</sequence>
<feature type="transmembrane region" description="Helical" evidence="1">
    <location>
        <begin position="168"/>
        <end position="191"/>
    </location>
</feature>
<keyword evidence="5" id="KW-1185">Reference proteome</keyword>
<accession>A0A7T5EPF3</accession>
<feature type="transmembrane region" description="Helical" evidence="1">
    <location>
        <begin position="211"/>
        <end position="229"/>
    </location>
</feature>
<dbReference type="Proteomes" id="UP000677234">
    <property type="component" value="Chromosome"/>
</dbReference>
<evidence type="ECO:0000256" key="1">
    <source>
        <dbReference type="SAM" id="Phobius"/>
    </source>
</evidence>
<feature type="transmembrane region" description="Helical" evidence="1">
    <location>
        <begin position="78"/>
        <end position="101"/>
    </location>
</feature>
<reference evidence="2 4" key="1">
    <citation type="submission" date="2020-12" db="EMBL/GenBank/DDBJ databases">
        <title>strain FJAT-54423T represents a novel species of the genus Brevibacillus.</title>
        <authorList>
            <person name="Tang R."/>
        </authorList>
    </citation>
    <scope>NUCLEOTIDE SEQUENCE [LARGE SCALE GENOMIC DNA]</scope>
    <source>
        <strain evidence="2 4">FJAT-54423</strain>
    </source>
</reference>
<keyword evidence="1" id="KW-1133">Transmembrane helix</keyword>
<evidence type="ECO:0000313" key="5">
    <source>
        <dbReference type="Proteomes" id="UP000677234"/>
    </source>
</evidence>
<name>A0A7T5EPF3_9BACL</name>
<dbReference type="EMBL" id="CP073708">
    <property type="protein sequence ID" value="QUO43380.1"/>
    <property type="molecule type" value="Genomic_DNA"/>
</dbReference>
<dbReference type="NCBIfam" id="TIGR02206">
    <property type="entry name" value="intg_mem_TP0381"/>
    <property type="match status" value="1"/>
</dbReference>
<protein>
    <submittedName>
        <fullName evidence="2">TIGR02206 family membrane protein</fullName>
    </submittedName>
</protein>
<dbReference type="InterPro" id="IPR011737">
    <property type="entry name" value="CHP02206_TP0381"/>
</dbReference>
<dbReference type="Proteomes" id="UP000595847">
    <property type="component" value="Chromosome"/>
</dbReference>
<evidence type="ECO:0000313" key="3">
    <source>
        <dbReference type="EMBL" id="QUO43380.1"/>
    </source>
</evidence>
<organism evidence="2 4">
    <name type="scientific">Brevibacillus composti</name>
    <dbReference type="NCBI Taxonomy" id="2796470"/>
    <lineage>
        <taxon>Bacteria</taxon>
        <taxon>Bacillati</taxon>
        <taxon>Bacillota</taxon>
        <taxon>Bacilli</taxon>
        <taxon>Bacillales</taxon>
        <taxon>Paenibacillaceae</taxon>
        <taxon>Brevibacillus</taxon>
    </lineage>
</organism>
<evidence type="ECO:0000313" key="4">
    <source>
        <dbReference type="Proteomes" id="UP000595847"/>
    </source>
</evidence>